<name>A0AAD0KE94_9ACTN</name>
<keyword evidence="1" id="KW-0378">Hydrolase</keyword>
<dbReference type="GeneID" id="32690793"/>
<dbReference type="EMBL" id="CP029604">
    <property type="protein sequence ID" value="AWO86089.1"/>
    <property type="molecule type" value="Genomic_DNA"/>
</dbReference>
<dbReference type="AlphaFoldDB" id="A0AAD0KE94"/>
<gene>
    <name evidence="1" type="ORF">DLJ61_23525</name>
</gene>
<evidence type="ECO:0000313" key="2">
    <source>
        <dbReference type="Proteomes" id="UP000247118"/>
    </source>
</evidence>
<sequence length="152" mass="15922">MTAPALWWDDDIATRVRSGDQAHVFASGTDVADAIALAVENPVLVLSLILAEPAPLTAETTNLLPSVRVPTLVLASAPDADTDLDAAQTLAGDIDNGVFVVLDGAPVPAHTECRESFEEWTVSFVAIAEGLAARDGRLLAQPTPLIDEGVLR</sequence>
<evidence type="ECO:0000313" key="1">
    <source>
        <dbReference type="EMBL" id="AWO86089.1"/>
    </source>
</evidence>
<dbReference type="InterPro" id="IPR029058">
    <property type="entry name" value="AB_hydrolase_fold"/>
</dbReference>
<proteinExistence type="predicted"/>
<protein>
    <submittedName>
        <fullName evidence="1">Hydrolase</fullName>
    </submittedName>
</protein>
<reference evidence="1 2" key="1">
    <citation type="submission" date="2018-05" db="EMBL/GenBank/DDBJ databases">
        <title>Complete genome sequence of Gordonia terrae NRRL B-16283.</title>
        <authorList>
            <person name="Garlena R.A."/>
            <person name="Russell D.A."/>
            <person name="Hatfull G.F."/>
        </authorList>
    </citation>
    <scope>NUCLEOTIDE SEQUENCE [LARGE SCALE GENOMIC DNA]</scope>
    <source>
        <strain evidence="1 2">NRRL B-16283</strain>
    </source>
</reference>
<accession>A0AAD0KE94</accession>
<organism evidence="1 2">
    <name type="scientific">Gordonia terrae</name>
    <dbReference type="NCBI Taxonomy" id="2055"/>
    <lineage>
        <taxon>Bacteria</taxon>
        <taxon>Bacillati</taxon>
        <taxon>Actinomycetota</taxon>
        <taxon>Actinomycetes</taxon>
        <taxon>Mycobacteriales</taxon>
        <taxon>Gordoniaceae</taxon>
        <taxon>Gordonia</taxon>
    </lineage>
</organism>
<dbReference type="RefSeq" id="WP_004018950.1">
    <property type="nucleotide sequence ID" value="NZ_CABEIC010000002.1"/>
</dbReference>
<dbReference type="SUPFAM" id="SSF53474">
    <property type="entry name" value="alpha/beta-Hydrolases"/>
    <property type="match status" value="1"/>
</dbReference>
<dbReference type="KEGG" id="gta:BCM27_23275"/>
<dbReference type="GO" id="GO:0016787">
    <property type="term" value="F:hydrolase activity"/>
    <property type="evidence" value="ECO:0007669"/>
    <property type="project" value="UniProtKB-KW"/>
</dbReference>
<dbReference type="Gene3D" id="3.40.50.1820">
    <property type="entry name" value="alpha/beta hydrolase"/>
    <property type="match status" value="1"/>
</dbReference>
<dbReference type="Proteomes" id="UP000247118">
    <property type="component" value="Chromosome"/>
</dbReference>